<dbReference type="Pfam" id="PF00128">
    <property type="entry name" value="Alpha-amylase"/>
    <property type="match status" value="1"/>
</dbReference>
<dbReference type="RefSeq" id="WP_079701357.1">
    <property type="nucleotide sequence ID" value="NZ_FUYR01000001.1"/>
</dbReference>
<keyword evidence="9" id="KW-1185">Reference proteome</keyword>
<evidence type="ECO:0000256" key="3">
    <source>
        <dbReference type="ARBA" id="ARBA00023295"/>
    </source>
</evidence>
<dbReference type="EMBL" id="FUYR01000001">
    <property type="protein sequence ID" value="SKB35269.1"/>
    <property type="molecule type" value="Genomic_DNA"/>
</dbReference>
<evidence type="ECO:0000256" key="6">
    <source>
        <dbReference type="SAM" id="SignalP"/>
    </source>
</evidence>
<evidence type="ECO:0000256" key="1">
    <source>
        <dbReference type="ARBA" id="ARBA00008061"/>
    </source>
</evidence>
<dbReference type="Gene3D" id="3.20.20.80">
    <property type="entry name" value="Glycosidases"/>
    <property type="match status" value="1"/>
</dbReference>
<evidence type="ECO:0000313" key="9">
    <source>
        <dbReference type="Proteomes" id="UP000189981"/>
    </source>
</evidence>
<dbReference type="AlphaFoldDB" id="A0A1T5AKA8"/>
<organism evidence="8 9">
    <name type="scientific">Daejeonella lutea</name>
    <dbReference type="NCBI Taxonomy" id="572036"/>
    <lineage>
        <taxon>Bacteria</taxon>
        <taxon>Pseudomonadati</taxon>
        <taxon>Bacteroidota</taxon>
        <taxon>Sphingobacteriia</taxon>
        <taxon>Sphingobacteriales</taxon>
        <taxon>Sphingobacteriaceae</taxon>
        <taxon>Daejeonella</taxon>
    </lineage>
</organism>
<evidence type="ECO:0000256" key="5">
    <source>
        <dbReference type="RuleBase" id="RU361134"/>
    </source>
</evidence>
<dbReference type="InterPro" id="IPR056300">
    <property type="entry name" value="SusG-like_C"/>
</dbReference>
<dbReference type="PANTHER" id="PTHR10357:SF179">
    <property type="entry name" value="NEUTRAL AND BASIC AMINO ACID TRANSPORT PROTEIN RBAT"/>
    <property type="match status" value="1"/>
</dbReference>
<dbReference type="Pfam" id="PF23915">
    <property type="entry name" value="SusG_C"/>
    <property type="match status" value="1"/>
</dbReference>
<dbReference type="OrthoDB" id="9806009at2"/>
<evidence type="ECO:0000259" key="7">
    <source>
        <dbReference type="SMART" id="SM00642"/>
    </source>
</evidence>
<dbReference type="PANTHER" id="PTHR10357">
    <property type="entry name" value="ALPHA-AMYLASE FAMILY MEMBER"/>
    <property type="match status" value="1"/>
</dbReference>
<dbReference type="InterPro" id="IPR045857">
    <property type="entry name" value="O16G_dom_2"/>
</dbReference>
<dbReference type="GO" id="GO:0004556">
    <property type="term" value="F:alpha-amylase activity"/>
    <property type="evidence" value="ECO:0007669"/>
    <property type="project" value="UniProtKB-UniRule"/>
</dbReference>
<dbReference type="Gene3D" id="3.90.400.10">
    <property type="entry name" value="Oligo-1,6-glucosidase, Domain 2"/>
    <property type="match status" value="1"/>
</dbReference>
<gene>
    <name evidence="8" type="ORF">SAMN05661099_0808</name>
</gene>
<feature type="signal peptide" evidence="6">
    <location>
        <begin position="1"/>
        <end position="26"/>
    </location>
</feature>
<dbReference type="SMART" id="SM00642">
    <property type="entry name" value="Aamy"/>
    <property type="match status" value="1"/>
</dbReference>
<comment type="similarity">
    <text evidence="1 4">Belongs to the glycosyl hydrolase 13 family.</text>
</comment>
<dbReference type="STRING" id="572036.SAMN05661099_0808"/>
<proteinExistence type="inferred from homology"/>
<dbReference type="GO" id="GO:0043169">
    <property type="term" value="F:cation binding"/>
    <property type="evidence" value="ECO:0007669"/>
    <property type="project" value="InterPro"/>
</dbReference>
<dbReference type="EC" id="3.2.1.1" evidence="5"/>
<accession>A0A1T5AKA8</accession>
<dbReference type="SUPFAM" id="SSF51011">
    <property type="entry name" value="Glycosyl hydrolase domain"/>
    <property type="match status" value="1"/>
</dbReference>
<reference evidence="9" key="1">
    <citation type="submission" date="2017-02" db="EMBL/GenBank/DDBJ databases">
        <authorList>
            <person name="Varghese N."/>
            <person name="Submissions S."/>
        </authorList>
    </citation>
    <scope>NUCLEOTIDE SEQUENCE [LARGE SCALE GENOMIC DNA]</scope>
    <source>
        <strain evidence="9">DSM 22385</strain>
    </source>
</reference>
<dbReference type="PRINTS" id="PR00110">
    <property type="entry name" value="ALPHAAMYLASE"/>
</dbReference>
<keyword evidence="6" id="KW-0732">Signal</keyword>
<sequence>MKKLFVLKAAAICLLFLTSSISLLNAQQNSNVSVWPRGVSYEIFVQSFADSDGNGKGDIKGMTSKLDYLKDLGVEGIWLMPMNPSPSYHKYDVTDYYDIHPDYGTLADFKEFIAEAHKRNIKVIMDMVINHSSRSHPWFVDARSNPNSPYRDYYVWTHKDDPQTTVEGRIIAGDSNNRNRWVKVPNSDYLYYSYFGGSMPDLNFDNPKLREEIFKVGRFWLSEVKVDGFRLDAARHIFPDERPKDNHQWWVYFRNEMQKVNKDVYLVGEVWAPAEIVGPYMKGLPALFNFDMGAAITKAVNEEKEGALTADHKKIRDFYQTINPEYVDATFITNHDQNRIMSMVNNNPDKAKMAAALLLTLPGSPYLYYGEEIGMPGKKPDQNIREPFLWDAKAKDKSRATWIVPRYGTDSAVVSAAQQIKDKSSMFNHYKTFIQVRNTSKALTYGELQPVKLENAALCSFVRTTPDESVLVLHNLSGAQADVNLPENLQGYKNILFKNKDASIRNSSVKVPAYSTLILKR</sequence>
<comment type="catalytic activity">
    <reaction evidence="5">
        <text>Endohydrolysis of (1-&gt;4)-alpha-D-glucosidic linkages in polysaccharides containing three or more (1-&gt;4)-alpha-linked D-glucose units.</text>
        <dbReference type="EC" id="3.2.1.1"/>
    </reaction>
</comment>
<evidence type="ECO:0000313" key="8">
    <source>
        <dbReference type="EMBL" id="SKB35269.1"/>
    </source>
</evidence>
<feature type="domain" description="Glycosyl hydrolase family 13 catalytic" evidence="7">
    <location>
        <begin position="42"/>
        <end position="399"/>
    </location>
</feature>
<dbReference type="Proteomes" id="UP000189981">
    <property type="component" value="Unassembled WGS sequence"/>
</dbReference>
<protein>
    <recommendedName>
        <fullName evidence="5">Alpha-amylase</fullName>
        <ecNumber evidence="5">3.2.1.1</ecNumber>
    </recommendedName>
</protein>
<keyword evidence="2 5" id="KW-0378">Hydrolase</keyword>
<keyword evidence="5" id="KW-0119">Carbohydrate metabolism</keyword>
<dbReference type="Gene3D" id="2.60.40.1180">
    <property type="entry name" value="Golgi alpha-mannosidase II"/>
    <property type="match status" value="1"/>
</dbReference>
<evidence type="ECO:0000256" key="4">
    <source>
        <dbReference type="RuleBase" id="RU003615"/>
    </source>
</evidence>
<keyword evidence="3 5" id="KW-0326">Glycosidase</keyword>
<evidence type="ECO:0000256" key="2">
    <source>
        <dbReference type="ARBA" id="ARBA00022801"/>
    </source>
</evidence>
<dbReference type="InterPro" id="IPR006047">
    <property type="entry name" value="GH13_cat_dom"/>
</dbReference>
<dbReference type="InterPro" id="IPR017853">
    <property type="entry name" value="GH"/>
</dbReference>
<dbReference type="InterPro" id="IPR013780">
    <property type="entry name" value="Glyco_hydro_b"/>
</dbReference>
<dbReference type="CDD" id="cd11316">
    <property type="entry name" value="AmyAc_bac2_AmyA"/>
    <property type="match status" value="1"/>
</dbReference>
<dbReference type="SUPFAM" id="SSF51445">
    <property type="entry name" value="(Trans)glycosidases"/>
    <property type="match status" value="1"/>
</dbReference>
<name>A0A1T5AKA8_9SPHI</name>
<feature type="chain" id="PRO_5012346120" description="Alpha-amylase" evidence="6">
    <location>
        <begin position="27"/>
        <end position="521"/>
    </location>
</feature>
<dbReference type="InterPro" id="IPR006046">
    <property type="entry name" value="Alpha_amylase"/>
</dbReference>
<dbReference type="GO" id="GO:0009313">
    <property type="term" value="P:oligosaccharide catabolic process"/>
    <property type="evidence" value="ECO:0007669"/>
    <property type="project" value="TreeGrafter"/>
</dbReference>